<dbReference type="OrthoDB" id="5428863at2759"/>
<dbReference type="HOGENOM" id="CLU_002639_4_4_1"/>
<feature type="region of interest" description="Disordered" evidence="1">
    <location>
        <begin position="1"/>
        <end position="46"/>
    </location>
</feature>
<dbReference type="STRING" id="578455.G2QYX7"/>
<dbReference type="AlphaFoldDB" id="G2QYX7"/>
<protein>
    <recommendedName>
        <fullName evidence="2">Heterokaryon incompatibility domain-containing protein</fullName>
    </recommendedName>
</protein>
<dbReference type="GeneID" id="11517470"/>
<gene>
    <name evidence="3" type="ORF">THITE_2115932</name>
</gene>
<sequence length="766" mass="85428">MSITDAVSRGESLPPDEIGAMLPRPPACSTPRLEAAEGSEDRSPERRLLCPPCSELDFDEIFRVADAYFATYQVNGWIQVSKMRTESSSDGLFVQDLGYRPTQPGSCPLCSFFGVVRGPDTRGPFELRAFSSVTCSSFLSIRVDPSNALCASQNAFLAVVPSKPVDFFRSAMPSSWHPMYRALPGDPTPKPPGIWARELGLSVDFSMVKGWFSFCKEHHCETCNLRKYQAPESLPGFRLIDCDSSSLDVVEQQPTVEYAALSYVWGENIEEAGPWPTVISDAVLVTRQLGLRYLWVDRLCIDQEDAQTKHFLISNMDVVYRSAEITIIAAAGSTADHGLPGVGTAKRKPQPKIQIGATVLASPLENCREDIYRSTWWTRGWTYQEGVLARRRLVFTESQVYWECESMVTWEAIHLPLESLHAKHKFQMDECMNASVFSGKRGGPFQEYRTLSMGEENDESLYKAAMHIHNFTGKNLTFPTDSLLAMQGILKHCCVSNPCLAFLHGMPLVLKSSNSVEPGTARLISLAAALTSWGHTPINNSSRAVRLQHLPSWTWAGWKGQVEWDAGGASYHDVIPDILSMYPWSGVGWATDIRLRPREGELYQTQSIADASEDALLEPDFDGVLYLPQPYVMSYRDLLVETEHFPWVASASGTSQQLDMYLYLSDCETADVPGSPTDKTIKGDLRLVLVAISWDEKRGTKAGFLAIRPTTPSEARASLDHIEYCERIGAAWVNLPLLRLYWVVSKSLVVAEELRLQRMTKDIALC</sequence>
<dbReference type="Pfam" id="PF06985">
    <property type="entry name" value="HET"/>
    <property type="match status" value="1"/>
</dbReference>
<dbReference type="InterPro" id="IPR010730">
    <property type="entry name" value="HET"/>
</dbReference>
<evidence type="ECO:0000256" key="1">
    <source>
        <dbReference type="SAM" id="MobiDB-lite"/>
    </source>
</evidence>
<feature type="domain" description="Heterokaryon incompatibility" evidence="2">
    <location>
        <begin position="258"/>
        <end position="385"/>
    </location>
</feature>
<dbReference type="RefSeq" id="XP_003653452.1">
    <property type="nucleotide sequence ID" value="XM_003653404.1"/>
</dbReference>
<dbReference type="eggNOG" id="ENOG502SQ1Q">
    <property type="taxonomic scope" value="Eukaryota"/>
</dbReference>
<evidence type="ECO:0000259" key="2">
    <source>
        <dbReference type="Pfam" id="PF06985"/>
    </source>
</evidence>
<dbReference type="KEGG" id="ttt:THITE_2115932"/>
<organism evidence="3 4">
    <name type="scientific">Thermothielavioides terrestris (strain ATCC 38088 / NRRL 8126)</name>
    <name type="common">Thielavia terrestris</name>
    <dbReference type="NCBI Taxonomy" id="578455"/>
    <lineage>
        <taxon>Eukaryota</taxon>
        <taxon>Fungi</taxon>
        <taxon>Dikarya</taxon>
        <taxon>Ascomycota</taxon>
        <taxon>Pezizomycotina</taxon>
        <taxon>Sordariomycetes</taxon>
        <taxon>Sordariomycetidae</taxon>
        <taxon>Sordariales</taxon>
        <taxon>Chaetomiaceae</taxon>
        <taxon>Thermothielavioides</taxon>
        <taxon>Thermothielavioides terrestris</taxon>
    </lineage>
</organism>
<accession>G2QYX7</accession>
<name>G2QYX7_THETT</name>
<proteinExistence type="predicted"/>
<keyword evidence="4" id="KW-1185">Reference proteome</keyword>
<dbReference type="PANTHER" id="PTHR33112">
    <property type="entry name" value="DOMAIN PROTEIN, PUTATIVE-RELATED"/>
    <property type="match status" value="1"/>
</dbReference>
<dbReference type="Proteomes" id="UP000008181">
    <property type="component" value="Chromosome 2"/>
</dbReference>
<evidence type="ECO:0000313" key="4">
    <source>
        <dbReference type="Proteomes" id="UP000008181"/>
    </source>
</evidence>
<dbReference type="EMBL" id="CP003010">
    <property type="protein sequence ID" value="AEO67116.1"/>
    <property type="molecule type" value="Genomic_DNA"/>
</dbReference>
<evidence type="ECO:0000313" key="3">
    <source>
        <dbReference type="EMBL" id="AEO67116.1"/>
    </source>
</evidence>
<reference evidence="3 4" key="1">
    <citation type="journal article" date="2011" name="Nat. Biotechnol.">
        <title>Comparative genomic analysis of the thermophilic biomass-degrading fungi Myceliophthora thermophila and Thielavia terrestris.</title>
        <authorList>
            <person name="Berka R.M."/>
            <person name="Grigoriev I.V."/>
            <person name="Otillar R."/>
            <person name="Salamov A."/>
            <person name="Grimwood J."/>
            <person name="Reid I."/>
            <person name="Ishmael N."/>
            <person name="John T."/>
            <person name="Darmond C."/>
            <person name="Moisan M.-C."/>
            <person name="Henrissat B."/>
            <person name="Coutinho P.M."/>
            <person name="Lombard V."/>
            <person name="Natvig D.O."/>
            <person name="Lindquist E."/>
            <person name="Schmutz J."/>
            <person name="Lucas S."/>
            <person name="Harris P."/>
            <person name="Powlowski J."/>
            <person name="Bellemare A."/>
            <person name="Taylor D."/>
            <person name="Butler G."/>
            <person name="de Vries R.P."/>
            <person name="Allijn I.E."/>
            <person name="van den Brink J."/>
            <person name="Ushinsky S."/>
            <person name="Storms R."/>
            <person name="Powell A.J."/>
            <person name="Paulsen I.T."/>
            <person name="Elbourne L.D.H."/>
            <person name="Baker S.E."/>
            <person name="Magnuson J."/>
            <person name="LaBoissiere S."/>
            <person name="Clutterbuck A.J."/>
            <person name="Martinez D."/>
            <person name="Wogulis M."/>
            <person name="de Leon A.L."/>
            <person name="Rey M.W."/>
            <person name="Tsang A."/>
        </authorList>
    </citation>
    <scope>NUCLEOTIDE SEQUENCE [LARGE SCALE GENOMIC DNA]</scope>
    <source>
        <strain evidence="4">ATCC 38088 / NRRL 8126</strain>
    </source>
</reference>
<dbReference type="PANTHER" id="PTHR33112:SF1">
    <property type="entry name" value="HETEROKARYON INCOMPATIBILITY DOMAIN-CONTAINING PROTEIN"/>
    <property type="match status" value="1"/>
</dbReference>